<evidence type="ECO:0000313" key="12">
    <source>
        <dbReference type="Proteomes" id="UP001216558"/>
    </source>
</evidence>
<comment type="caution">
    <text evidence="11">The sequence shown here is derived from an EMBL/GenBank/DDBJ whole genome shotgun (WGS) entry which is preliminary data.</text>
</comment>
<dbReference type="InterPro" id="IPR051045">
    <property type="entry name" value="TonB-dependent_transducer"/>
</dbReference>
<gene>
    <name evidence="11" type="ORF">OIK40_07300</name>
</gene>
<dbReference type="NCBIfam" id="TIGR01352">
    <property type="entry name" value="tonB_Cterm"/>
    <property type="match status" value="1"/>
</dbReference>
<keyword evidence="9" id="KW-0472">Membrane</keyword>
<keyword evidence="12" id="KW-1185">Reference proteome</keyword>
<evidence type="ECO:0000256" key="7">
    <source>
        <dbReference type="ARBA" id="ARBA00022927"/>
    </source>
</evidence>
<reference evidence="11 12" key="1">
    <citation type="submission" date="2022-10" db="EMBL/GenBank/DDBJ databases">
        <title>Erythrobacter sp. sf7 Genome sequencing.</title>
        <authorList>
            <person name="Park S."/>
        </authorList>
    </citation>
    <scope>NUCLEOTIDE SEQUENCE [LARGE SCALE GENOMIC DNA]</scope>
    <source>
        <strain evidence="12">sf7</strain>
    </source>
</reference>
<dbReference type="Gene3D" id="3.30.2420.10">
    <property type="entry name" value="TonB"/>
    <property type="match status" value="1"/>
</dbReference>
<evidence type="ECO:0000256" key="9">
    <source>
        <dbReference type="ARBA" id="ARBA00023136"/>
    </source>
</evidence>
<dbReference type="EMBL" id="JAQQXQ010000004">
    <property type="protein sequence ID" value="MDC8754443.1"/>
    <property type="molecule type" value="Genomic_DNA"/>
</dbReference>
<comment type="subcellular location">
    <subcellularLocation>
        <location evidence="1">Cell inner membrane</location>
        <topology evidence="1">Single-pass membrane protein</topology>
        <orientation evidence="1">Periplasmic side</orientation>
    </subcellularLocation>
</comment>
<keyword evidence="5" id="KW-0997">Cell inner membrane</keyword>
<keyword evidence="8" id="KW-1133">Transmembrane helix</keyword>
<keyword evidence="7" id="KW-0653">Protein transport</keyword>
<dbReference type="SUPFAM" id="SSF74653">
    <property type="entry name" value="TolA/TonB C-terminal domain"/>
    <property type="match status" value="2"/>
</dbReference>
<proteinExistence type="inferred from homology"/>
<evidence type="ECO:0000256" key="2">
    <source>
        <dbReference type="ARBA" id="ARBA00006555"/>
    </source>
</evidence>
<dbReference type="PANTHER" id="PTHR33446">
    <property type="entry name" value="PROTEIN TONB-RELATED"/>
    <property type="match status" value="1"/>
</dbReference>
<dbReference type="Gene3D" id="3.30.1150.10">
    <property type="match status" value="1"/>
</dbReference>
<name>A0ABT5JP75_9SPHN</name>
<feature type="domain" description="TonB C-terminal" evidence="10">
    <location>
        <begin position="221"/>
        <end position="313"/>
    </location>
</feature>
<dbReference type="Pfam" id="PF03544">
    <property type="entry name" value="TonB_C"/>
    <property type="match status" value="1"/>
</dbReference>
<evidence type="ECO:0000313" key="11">
    <source>
        <dbReference type="EMBL" id="MDC8754443.1"/>
    </source>
</evidence>
<keyword evidence="4" id="KW-1003">Cell membrane</keyword>
<comment type="similarity">
    <text evidence="2">Belongs to the TonB family.</text>
</comment>
<evidence type="ECO:0000256" key="1">
    <source>
        <dbReference type="ARBA" id="ARBA00004383"/>
    </source>
</evidence>
<sequence>MAASPVEASLPYPQLFIAGRTSAPASVTLRFAIDAEGRPFDITGEIEPRARLYTRDLMPALRASRFATDGTASGCSITYNPTLQPYAELPRDILGRFGVAQRARIERDAWDRIAPGNCRERPRIAPLLRAYPDWRKIERRAGEWGWTYVGYDIDADGNPVNIATLISSGDAGLDAEGRAAAEQGRFAGGPRIGCVQVWWRGPETIPAPTIPPKEDTKGNPACDIDDRWAKEPRLTYPRPYQNRAIEGWAILRFDVAPWGEIGSIEVLDAQPSSEIGDAASAVLRAARFKPQEAGLSGCIDRVIFRIRSDEAGDKPDDGTGEPG</sequence>
<evidence type="ECO:0000256" key="3">
    <source>
        <dbReference type="ARBA" id="ARBA00022448"/>
    </source>
</evidence>
<organism evidence="11 12">
    <name type="scientific">Erythrobacter fulvus</name>
    <dbReference type="NCBI Taxonomy" id="2987523"/>
    <lineage>
        <taxon>Bacteria</taxon>
        <taxon>Pseudomonadati</taxon>
        <taxon>Pseudomonadota</taxon>
        <taxon>Alphaproteobacteria</taxon>
        <taxon>Sphingomonadales</taxon>
        <taxon>Erythrobacteraceae</taxon>
        <taxon>Erythrobacter/Porphyrobacter group</taxon>
        <taxon>Erythrobacter</taxon>
    </lineage>
</organism>
<feature type="domain" description="TonB C-terminal" evidence="10">
    <location>
        <begin position="119"/>
        <end position="223"/>
    </location>
</feature>
<dbReference type="PROSITE" id="PS52015">
    <property type="entry name" value="TONB_CTD"/>
    <property type="match status" value="2"/>
</dbReference>
<evidence type="ECO:0000259" key="10">
    <source>
        <dbReference type="PROSITE" id="PS52015"/>
    </source>
</evidence>
<dbReference type="InterPro" id="IPR006260">
    <property type="entry name" value="TonB/TolA_C"/>
</dbReference>
<accession>A0ABT5JP75</accession>
<evidence type="ECO:0000256" key="4">
    <source>
        <dbReference type="ARBA" id="ARBA00022475"/>
    </source>
</evidence>
<dbReference type="Proteomes" id="UP001216558">
    <property type="component" value="Unassembled WGS sequence"/>
</dbReference>
<evidence type="ECO:0000256" key="8">
    <source>
        <dbReference type="ARBA" id="ARBA00022989"/>
    </source>
</evidence>
<evidence type="ECO:0000256" key="6">
    <source>
        <dbReference type="ARBA" id="ARBA00022692"/>
    </source>
</evidence>
<evidence type="ECO:0000256" key="5">
    <source>
        <dbReference type="ARBA" id="ARBA00022519"/>
    </source>
</evidence>
<keyword evidence="3" id="KW-0813">Transport</keyword>
<dbReference type="InterPro" id="IPR037682">
    <property type="entry name" value="TonB_C"/>
</dbReference>
<keyword evidence="6" id="KW-0812">Transmembrane</keyword>
<protein>
    <submittedName>
        <fullName evidence="11">TonB family protein</fullName>
    </submittedName>
</protein>